<gene>
    <name evidence="2" type="ORF">FQN60_002665</name>
</gene>
<keyword evidence="3" id="KW-1185">Reference proteome</keyword>
<organism evidence="2 3">
    <name type="scientific">Etheostoma spectabile</name>
    <name type="common">orangethroat darter</name>
    <dbReference type="NCBI Taxonomy" id="54343"/>
    <lineage>
        <taxon>Eukaryota</taxon>
        <taxon>Metazoa</taxon>
        <taxon>Chordata</taxon>
        <taxon>Craniata</taxon>
        <taxon>Vertebrata</taxon>
        <taxon>Euteleostomi</taxon>
        <taxon>Actinopterygii</taxon>
        <taxon>Neopterygii</taxon>
        <taxon>Teleostei</taxon>
        <taxon>Neoteleostei</taxon>
        <taxon>Acanthomorphata</taxon>
        <taxon>Eupercaria</taxon>
        <taxon>Perciformes</taxon>
        <taxon>Percoidei</taxon>
        <taxon>Percidae</taxon>
        <taxon>Etheostomatinae</taxon>
        <taxon>Etheostoma</taxon>
    </lineage>
</organism>
<dbReference type="Proteomes" id="UP000327493">
    <property type="component" value="Chromosome 21"/>
</dbReference>
<dbReference type="EMBL" id="VOFY01000021">
    <property type="protein sequence ID" value="KAA8581084.1"/>
    <property type="molecule type" value="Genomic_DNA"/>
</dbReference>
<protein>
    <submittedName>
        <fullName evidence="2">Uncharacterized protein</fullName>
    </submittedName>
</protein>
<comment type="caution">
    <text evidence="2">The sequence shown here is derived from an EMBL/GenBank/DDBJ whole genome shotgun (WGS) entry which is preliminary data.</text>
</comment>
<keyword evidence="1" id="KW-0732">Signal</keyword>
<dbReference type="PANTHER" id="PTHR38706">
    <property type="entry name" value="SI:CH211-198C19.1-RELATED"/>
    <property type="match status" value="1"/>
</dbReference>
<evidence type="ECO:0000256" key="1">
    <source>
        <dbReference type="SAM" id="SignalP"/>
    </source>
</evidence>
<dbReference type="AlphaFoldDB" id="A0A5J5CGW9"/>
<reference evidence="2 3" key="1">
    <citation type="submission" date="2019-08" db="EMBL/GenBank/DDBJ databases">
        <title>A chromosome-level genome assembly, high-density linkage maps, and genome scans reveal the genomic architecture of hybrid incompatibilities underlying speciation via character displacement in darters (Percidae: Etheostominae).</title>
        <authorList>
            <person name="Moran R.L."/>
            <person name="Catchen J.M."/>
            <person name="Fuller R.C."/>
        </authorList>
    </citation>
    <scope>NUCLEOTIDE SEQUENCE [LARGE SCALE GENOMIC DNA]</scope>
    <source>
        <strain evidence="2">EspeVRDwgs_2016</strain>
        <tissue evidence="2">Muscle</tissue>
    </source>
</reference>
<sequence length="411" mass="47161">MMKMSGSLTSGCVTLFFALTHVSAVQKLDSLNDLKKINFGQSVPKHSLVLLHWFANTVEIDNNDIMWLTFEANRGDYGSHHYGNFEGLLDQLPLGSGFRYYTIGNLNQATSTPFPLYVVLPPREYVGRNRDRIIIRVREQYKGRQALQRIDQVYMTQHYDPSEHQGTPYDPGNTFRITTNLLRQIREFSVGENQQQLSQLRNRFGSNADVVHIRNTWGDLASLGLLLFIVIQEKRSSNQHNNRRENRVNQWWVNDARESESNVPNVQNQGEFVVDFNNVEDHEASRTTGNGESGSITVAIIHQHFKPKLLFLMLQLLFIHSRGHELNPNHDAKDRQTITNSLGSLHWLRRWDSRLKAALMSPIRELDASWGSARVQGGALRAIDGQCRLWEDEWSTLPPSLLTFLFPSIQI</sequence>
<evidence type="ECO:0000313" key="2">
    <source>
        <dbReference type="EMBL" id="KAA8581084.1"/>
    </source>
</evidence>
<feature type="signal peptide" evidence="1">
    <location>
        <begin position="1"/>
        <end position="24"/>
    </location>
</feature>
<feature type="chain" id="PRO_5023826010" evidence="1">
    <location>
        <begin position="25"/>
        <end position="411"/>
    </location>
</feature>
<accession>A0A5J5CGW9</accession>
<proteinExistence type="predicted"/>
<name>A0A5J5CGW9_9PERO</name>
<dbReference type="PANTHER" id="PTHR38706:SF2">
    <property type="match status" value="1"/>
</dbReference>
<evidence type="ECO:0000313" key="3">
    <source>
        <dbReference type="Proteomes" id="UP000327493"/>
    </source>
</evidence>